<comment type="subcellular location">
    <subcellularLocation>
        <location evidence="1">Cell membrane</location>
        <topology evidence="1">Multi-pass membrane protein</topology>
    </subcellularLocation>
</comment>
<keyword evidence="3" id="KW-1003">Cell membrane</keyword>
<dbReference type="AlphaFoldDB" id="A0A0F0CTY5"/>
<keyword evidence="5" id="KW-1133">Transmembrane helix</keyword>
<dbReference type="GO" id="GO:0009306">
    <property type="term" value="P:protein secretion"/>
    <property type="evidence" value="ECO:0007669"/>
    <property type="project" value="InterPro"/>
</dbReference>
<keyword evidence="4" id="KW-0812">Transmembrane</keyword>
<protein>
    <submittedName>
        <fullName evidence="7">Flagellar biosynthesis protein FlhA</fullName>
    </submittedName>
</protein>
<keyword evidence="8" id="KW-1185">Reference proteome</keyword>
<dbReference type="PANTHER" id="PTHR30161">
    <property type="entry name" value="FLAGELLAR EXPORT PROTEIN, MEMBRANE FLHA SUBUNIT-RELATED"/>
    <property type="match status" value="1"/>
</dbReference>
<dbReference type="InterPro" id="IPR042194">
    <property type="entry name" value="FHIPEP_1"/>
</dbReference>
<evidence type="ECO:0000256" key="6">
    <source>
        <dbReference type="ARBA" id="ARBA00023136"/>
    </source>
</evidence>
<dbReference type="GO" id="GO:0005886">
    <property type="term" value="C:plasma membrane"/>
    <property type="evidence" value="ECO:0007669"/>
    <property type="project" value="UniProtKB-SubCell"/>
</dbReference>
<keyword evidence="7" id="KW-0969">Cilium</keyword>
<evidence type="ECO:0000313" key="8">
    <source>
        <dbReference type="Proteomes" id="UP000033428"/>
    </source>
</evidence>
<gene>
    <name evidence="7" type="ORF">OMAG_001231</name>
</gene>
<sequence length="296" mass="33985">MRRQLAKEIGFIVPSIHIRDNLQLRPHEYSFMIRGIEVAKNEVMMNHWLAVASDEAGTLEGIPAKEPAFGLPAYWVEERAVDAAQTEGFMVVDTATVIATHLTELIRKYCWELLTRTEMQSILDNVSKTYPKLVDELIPTHLTLGAVQRVLQNLLRERVPINDMVSVLETLLDYSPSTKDVEALTEFVRQALARYITKQYMVPDGNLPVFTLDPRFETPLSRTVQTGEAINPELIRKLVKSIDRPPFSKLNSQAYQLWQTLCRLGHFAQLLYMLPASCMLLVDYRWNRTLRLRQSS</sequence>
<dbReference type="InterPro" id="IPR042193">
    <property type="entry name" value="FHIPEP_3"/>
</dbReference>
<dbReference type="InterPro" id="IPR001712">
    <property type="entry name" value="T3SS_FHIPEP"/>
</dbReference>
<evidence type="ECO:0000256" key="5">
    <source>
        <dbReference type="ARBA" id="ARBA00022989"/>
    </source>
</evidence>
<accession>A0A0F0CTY5</accession>
<proteinExistence type="inferred from homology"/>
<organism evidence="7 8">
    <name type="scientific">Candidatus Omnitrophus magneticus</name>
    <dbReference type="NCBI Taxonomy" id="1609969"/>
    <lineage>
        <taxon>Bacteria</taxon>
        <taxon>Pseudomonadati</taxon>
        <taxon>Candidatus Omnitrophota</taxon>
        <taxon>Candidatus Omnitrophus</taxon>
    </lineage>
</organism>
<dbReference type="PANTHER" id="PTHR30161:SF1">
    <property type="entry name" value="FLAGELLAR BIOSYNTHESIS PROTEIN FLHA-RELATED"/>
    <property type="match status" value="1"/>
</dbReference>
<evidence type="ECO:0000256" key="3">
    <source>
        <dbReference type="ARBA" id="ARBA00022475"/>
    </source>
</evidence>
<keyword evidence="7" id="KW-0966">Cell projection</keyword>
<evidence type="ECO:0000256" key="4">
    <source>
        <dbReference type="ARBA" id="ARBA00022692"/>
    </source>
</evidence>
<dbReference type="EMBL" id="JYNY01000238">
    <property type="protein sequence ID" value="KJJ84900.1"/>
    <property type="molecule type" value="Genomic_DNA"/>
</dbReference>
<evidence type="ECO:0000256" key="2">
    <source>
        <dbReference type="ARBA" id="ARBA00008835"/>
    </source>
</evidence>
<dbReference type="PATRIC" id="fig|1609969.3.peg.1325"/>
<reference evidence="7 8" key="1">
    <citation type="submission" date="2015-02" db="EMBL/GenBank/DDBJ databases">
        <title>Single-cell genomics of uncultivated deep-branching MTB reveals a conserved set of magnetosome genes.</title>
        <authorList>
            <person name="Kolinko S."/>
            <person name="Richter M."/>
            <person name="Glockner F.O."/>
            <person name="Brachmann A."/>
            <person name="Schuler D."/>
        </authorList>
    </citation>
    <scope>NUCLEOTIDE SEQUENCE [LARGE SCALE GENOMIC DNA]</scope>
    <source>
        <strain evidence="7">SKK-01</strain>
    </source>
</reference>
<dbReference type="Gene3D" id="3.40.30.60">
    <property type="entry name" value="FHIPEP family, domain 1"/>
    <property type="match status" value="1"/>
</dbReference>
<comment type="caution">
    <text evidence="7">The sequence shown here is derived from an EMBL/GenBank/DDBJ whole genome shotgun (WGS) entry which is preliminary data.</text>
</comment>
<evidence type="ECO:0000313" key="7">
    <source>
        <dbReference type="EMBL" id="KJJ84900.1"/>
    </source>
</evidence>
<keyword evidence="6" id="KW-0472">Membrane</keyword>
<evidence type="ECO:0000256" key="1">
    <source>
        <dbReference type="ARBA" id="ARBA00004651"/>
    </source>
</evidence>
<dbReference type="GO" id="GO:0044780">
    <property type="term" value="P:bacterial-type flagellum assembly"/>
    <property type="evidence" value="ECO:0007669"/>
    <property type="project" value="TreeGrafter"/>
</dbReference>
<keyword evidence="7" id="KW-0282">Flagellum</keyword>
<comment type="similarity">
    <text evidence="2">Belongs to the FHIPEP (flagella/HR/invasion proteins export pore) family.</text>
</comment>
<name>A0A0F0CTY5_9BACT</name>
<dbReference type="Gene3D" id="1.10.8.540">
    <property type="entry name" value="FHIPEP family, domain 3"/>
    <property type="match status" value="1"/>
</dbReference>
<dbReference type="Pfam" id="PF00771">
    <property type="entry name" value="FHIPEP"/>
    <property type="match status" value="1"/>
</dbReference>
<dbReference type="Proteomes" id="UP000033428">
    <property type="component" value="Unassembled WGS sequence"/>
</dbReference>